<evidence type="ECO:0000313" key="2">
    <source>
        <dbReference type="Proteomes" id="UP001055879"/>
    </source>
</evidence>
<gene>
    <name evidence="1" type="ORF">L6452_33626</name>
</gene>
<reference evidence="2" key="1">
    <citation type="journal article" date="2022" name="Mol. Ecol. Resour.">
        <title>The genomes of chicory, endive, great burdock and yacon provide insights into Asteraceae palaeo-polyploidization history and plant inulin production.</title>
        <authorList>
            <person name="Fan W."/>
            <person name="Wang S."/>
            <person name="Wang H."/>
            <person name="Wang A."/>
            <person name="Jiang F."/>
            <person name="Liu H."/>
            <person name="Zhao H."/>
            <person name="Xu D."/>
            <person name="Zhang Y."/>
        </authorList>
    </citation>
    <scope>NUCLEOTIDE SEQUENCE [LARGE SCALE GENOMIC DNA]</scope>
    <source>
        <strain evidence="2">cv. Niubang</strain>
    </source>
</reference>
<protein>
    <submittedName>
        <fullName evidence="1">Uncharacterized protein</fullName>
    </submittedName>
</protein>
<comment type="caution">
    <text evidence="1">The sequence shown here is derived from an EMBL/GenBank/DDBJ whole genome shotgun (WGS) entry which is preliminary data.</text>
</comment>
<organism evidence="1 2">
    <name type="scientific">Arctium lappa</name>
    <name type="common">Greater burdock</name>
    <name type="synonym">Lappa major</name>
    <dbReference type="NCBI Taxonomy" id="4217"/>
    <lineage>
        <taxon>Eukaryota</taxon>
        <taxon>Viridiplantae</taxon>
        <taxon>Streptophyta</taxon>
        <taxon>Embryophyta</taxon>
        <taxon>Tracheophyta</taxon>
        <taxon>Spermatophyta</taxon>
        <taxon>Magnoliopsida</taxon>
        <taxon>eudicotyledons</taxon>
        <taxon>Gunneridae</taxon>
        <taxon>Pentapetalae</taxon>
        <taxon>asterids</taxon>
        <taxon>campanulids</taxon>
        <taxon>Asterales</taxon>
        <taxon>Asteraceae</taxon>
        <taxon>Carduoideae</taxon>
        <taxon>Cardueae</taxon>
        <taxon>Arctiinae</taxon>
        <taxon>Arctium</taxon>
    </lineage>
</organism>
<dbReference type="Proteomes" id="UP001055879">
    <property type="component" value="Linkage Group LG12"/>
</dbReference>
<reference evidence="1 2" key="2">
    <citation type="journal article" date="2022" name="Mol. Ecol. Resour.">
        <title>The genomes of chicory, endive, great burdock and yacon provide insights into Asteraceae paleo-polyploidization history and plant inulin production.</title>
        <authorList>
            <person name="Fan W."/>
            <person name="Wang S."/>
            <person name="Wang H."/>
            <person name="Wang A."/>
            <person name="Jiang F."/>
            <person name="Liu H."/>
            <person name="Zhao H."/>
            <person name="Xu D."/>
            <person name="Zhang Y."/>
        </authorList>
    </citation>
    <scope>NUCLEOTIDE SEQUENCE [LARGE SCALE GENOMIC DNA]</scope>
    <source>
        <strain evidence="2">cv. Niubang</strain>
    </source>
</reference>
<name>A0ACB8YG45_ARCLA</name>
<dbReference type="EMBL" id="CM042058">
    <property type="protein sequence ID" value="KAI3684403.1"/>
    <property type="molecule type" value="Genomic_DNA"/>
</dbReference>
<accession>A0ACB8YG45</accession>
<proteinExistence type="predicted"/>
<sequence>MTSSCCYCIITWFTVSLSSLVIPYFNGPPKFPHSVKTHTHTHNSTLRSRRTFFLSPKSQLFHRDNPGIQQNPDEISQFLNFYYSLI</sequence>
<keyword evidence="2" id="KW-1185">Reference proteome</keyword>
<evidence type="ECO:0000313" key="1">
    <source>
        <dbReference type="EMBL" id="KAI3684403.1"/>
    </source>
</evidence>